<dbReference type="OrthoDB" id="149130at2"/>
<dbReference type="SUPFAM" id="SSF53335">
    <property type="entry name" value="S-adenosyl-L-methionine-dependent methyltransferases"/>
    <property type="match status" value="1"/>
</dbReference>
<dbReference type="Gene3D" id="3.40.50.720">
    <property type="entry name" value="NAD(P)-binding Rossmann-like Domain"/>
    <property type="match status" value="1"/>
</dbReference>
<dbReference type="STRING" id="99656.SAMN05421659_104154"/>
<keyword evidence="2" id="KW-1185">Reference proteome</keyword>
<name>A0A1I0P5A3_9FIRM</name>
<dbReference type="RefSeq" id="WP_092451957.1">
    <property type="nucleotide sequence ID" value="NZ_FOJI01000004.1"/>
</dbReference>
<dbReference type="InterPro" id="IPR029063">
    <property type="entry name" value="SAM-dependent_MTases_sf"/>
</dbReference>
<dbReference type="EMBL" id="FOJI01000004">
    <property type="protein sequence ID" value="SEW09229.1"/>
    <property type="molecule type" value="Genomic_DNA"/>
</dbReference>
<dbReference type="Proteomes" id="UP000199701">
    <property type="component" value="Unassembled WGS sequence"/>
</dbReference>
<proteinExistence type="predicted"/>
<accession>A0A1I0P5A3</accession>
<dbReference type="PANTHER" id="PTHR40036">
    <property type="entry name" value="MACROCIN O-METHYLTRANSFERASE"/>
    <property type="match status" value="1"/>
</dbReference>
<sequence>MKKIIIWGIGIIYEEFKQKLLPDVEIIAYIDSFKKAKFYDGKKIYKPSEFIQQNLSYDFIVIASVYTNDIFYECKKMLDMNRIIFLRPLQHTKDVESFYRNVDALTDIAPKYRDETLLESDIRMGIDEGKQIATDSYPIYYYDYFRYRTFELIADQIQKYEGDIAEVGVFKGYFASIINRKFPSDTLYLFDTFEGFDAKEANKELYKGNCDETFIETFKQTTVEQVLKKLPYRENCIIKKGFFPMSAEGIDTKFKFVSIDVDFENSIYASIKYFYPRLVKGGFIFIHDYNEQRLKGVRKAVKDYENEHGSLIKIPIADKCGTLIITK</sequence>
<dbReference type="Gene3D" id="3.40.50.150">
    <property type="entry name" value="Vaccinia Virus protein VP39"/>
    <property type="match status" value="1"/>
</dbReference>
<dbReference type="Pfam" id="PF05711">
    <property type="entry name" value="TylF"/>
    <property type="match status" value="1"/>
</dbReference>
<dbReference type="GO" id="GO:0032259">
    <property type="term" value="P:methylation"/>
    <property type="evidence" value="ECO:0007669"/>
    <property type="project" value="UniProtKB-KW"/>
</dbReference>
<dbReference type="PANTHER" id="PTHR40036:SF1">
    <property type="entry name" value="MACROCIN O-METHYLTRANSFERASE"/>
    <property type="match status" value="1"/>
</dbReference>
<keyword evidence="1" id="KW-0489">Methyltransferase</keyword>
<reference evidence="1 2" key="1">
    <citation type="submission" date="2016-10" db="EMBL/GenBank/DDBJ databases">
        <authorList>
            <person name="de Groot N.N."/>
        </authorList>
    </citation>
    <scope>NUCLEOTIDE SEQUENCE [LARGE SCALE GENOMIC DNA]</scope>
    <source>
        <strain evidence="1 2">DSM 9179</strain>
    </source>
</reference>
<keyword evidence="1" id="KW-0808">Transferase</keyword>
<evidence type="ECO:0000313" key="1">
    <source>
        <dbReference type="EMBL" id="SEW09229.1"/>
    </source>
</evidence>
<dbReference type="GO" id="GO:0008168">
    <property type="term" value="F:methyltransferase activity"/>
    <property type="evidence" value="ECO:0007669"/>
    <property type="project" value="UniProtKB-KW"/>
</dbReference>
<dbReference type="AlphaFoldDB" id="A0A1I0P5A3"/>
<dbReference type="InterPro" id="IPR008884">
    <property type="entry name" value="TylF_MeTrfase"/>
</dbReference>
<evidence type="ECO:0000313" key="2">
    <source>
        <dbReference type="Proteomes" id="UP000199701"/>
    </source>
</evidence>
<organism evidence="1 2">
    <name type="scientific">[Clostridium] fimetarium</name>
    <dbReference type="NCBI Taxonomy" id="99656"/>
    <lineage>
        <taxon>Bacteria</taxon>
        <taxon>Bacillati</taxon>
        <taxon>Bacillota</taxon>
        <taxon>Clostridia</taxon>
        <taxon>Lachnospirales</taxon>
        <taxon>Lachnospiraceae</taxon>
    </lineage>
</organism>
<gene>
    <name evidence="1" type="ORF">SAMN05421659_104154</name>
</gene>
<protein>
    <submittedName>
        <fullName evidence="1">Macrocin-O-methyltransferase (TylF)</fullName>
    </submittedName>
</protein>